<dbReference type="EMBL" id="QYRN01000009">
    <property type="protein sequence ID" value="RIX98709.1"/>
    <property type="molecule type" value="Genomic_DNA"/>
</dbReference>
<dbReference type="SUPFAM" id="SSF54427">
    <property type="entry name" value="NTF2-like"/>
    <property type="match status" value="1"/>
</dbReference>
<feature type="domain" description="SnoaL-like" evidence="1">
    <location>
        <begin position="79"/>
        <end position="202"/>
    </location>
</feature>
<proteinExistence type="predicted"/>
<dbReference type="InterPro" id="IPR037401">
    <property type="entry name" value="SnoaL-like"/>
</dbReference>
<protein>
    <submittedName>
        <fullName evidence="2">Nuclear transport factor 2 family protein</fullName>
    </submittedName>
</protein>
<dbReference type="Gene3D" id="3.10.450.50">
    <property type="match status" value="1"/>
</dbReference>
<name>A0A3A1WJ73_9HYPH</name>
<dbReference type="InterPro" id="IPR032710">
    <property type="entry name" value="NTF2-like_dom_sf"/>
</dbReference>
<organism evidence="2 3">
    <name type="scientific">Aureimonas flava</name>
    <dbReference type="NCBI Taxonomy" id="2320271"/>
    <lineage>
        <taxon>Bacteria</taxon>
        <taxon>Pseudomonadati</taxon>
        <taxon>Pseudomonadota</taxon>
        <taxon>Alphaproteobacteria</taxon>
        <taxon>Hyphomicrobiales</taxon>
        <taxon>Aurantimonadaceae</taxon>
        <taxon>Aureimonas</taxon>
    </lineage>
</organism>
<evidence type="ECO:0000259" key="1">
    <source>
        <dbReference type="Pfam" id="PF13577"/>
    </source>
</evidence>
<accession>A0A3A1WJ73</accession>
<gene>
    <name evidence="2" type="ORF">D3218_16100</name>
</gene>
<keyword evidence="3" id="KW-1185">Reference proteome</keyword>
<evidence type="ECO:0000313" key="2">
    <source>
        <dbReference type="EMBL" id="RIX98709.1"/>
    </source>
</evidence>
<dbReference type="Pfam" id="PF13577">
    <property type="entry name" value="SnoaL_4"/>
    <property type="match status" value="1"/>
</dbReference>
<reference evidence="3" key="1">
    <citation type="submission" date="2018-09" db="EMBL/GenBank/DDBJ databases">
        <authorList>
            <person name="Tuo L."/>
        </authorList>
    </citation>
    <scope>NUCLEOTIDE SEQUENCE [LARGE SCALE GENOMIC DNA]</scope>
    <source>
        <strain evidence="3">M2BS4Y-1</strain>
    </source>
</reference>
<dbReference type="OrthoDB" id="7425929at2"/>
<sequence length="227" mass="25652">MSSVGVRRRLLFVSIDGRTRVEREVAGPKRSIPTTYPSHGASEIAWAIASTAPPSPRTRRLREESSMVPATGDDANSYILDRLAIADVLADCARCLDEYDIDGIGAHFTEDCMMDQGPMRGGPIHGRDPVVAGMKTRQARFRRTNHQLGQSLVRIVDDTADVVTYVHAWHETWDGEKQEARLRYVDRMVRRPDGRWMIAARRSEAMGVDGFEEAMWNWVSRRATERP</sequence>
<dbReference type="Proteomes" id="UP000265750">
    <property type="component" value="Unassembled WGS sequence"/>
</dbReference>
<dbReference type="AlphaFoldDB" id="A0A3A1WJ73"/>
<evidence type="ECO:0000313" key="3">
    <source>
        <dbReference type="Proteomes" id="UP000265750"/>
    </source>
</evidence>
<comment type="caution">
    <text evidence="2">The sequence shown here is derived from an EMBL/GenBank/DDBJ whole genome shotgun (WGS) entry which is preliminary data.</text>
</comment>